<keyword evidence="3" id="KW-1185">Reference proteome</keyword>
<accession>A0A498HRY2</accession>
<name>A0A498HRY2_MALDO</name>
<reference evidence="2 3" key="1">
    <citation type="submission" date="2018-10" db="EMBL/GenBank/DDBJ databases">
        <title>A high-quality apple genome assembly.</title>
        <authorList>
            <person name="Hu J."/>
        </authorList>
    </citation>
    <scope>NUCLEOTIDE SEQUENCE [LARGE SCALE GENOMIC DNA]</scope>
    <source>
        <strain evidence="3">cv. HFTH1</strain>
        <tissue evidence="2">Young leaf</tissue>
    </source>
</reference>
<evidence type="ECO:0000313" key="3">
    <source>
        <dbReference type="Proteomes" id="UP000290289"/>
    </source>
</evidence>
<gene>
    <name evidence="2" type="ORF">DVH24_029029</name>
</gene>
<feature type="compositionally biased region" description="Low complexity" evidence="1">
    <location>
        <begin position="12"/>
        <end position="62"/>
    </location>
</feature>
<proteinExistence type="predicted"/>
<dbReference type="EMBL" id="RDQH01000341">
    <property type="protein sequence ID" value="RXH74308.1"/>
    <property type="molecule type" value="Genomic_DNA"/>
</dbReference>
<evidence type="ECO:0000256" key="1">
    <source>
        <dbReference type="SAM" id="MobiDB-lite"/>
    </source>
</evidence>
<organism evidence="2 3">
    <name type="scientific">Malus domestica</name>
    <name type="common">Apple</name>
    <name type="synonym">Pyrus malus</name>
    <dbReference type="NCBI Taxonomy" id="3750"/>
    <lineage>
        <taxon>Eukaryota</taxon>
        <taxon>Viridiplantae</taxon>
        <taxon>Streptophyta</taxon>
        <taxon>Embryophyta</taxon>
        <taxon>Tracheophyta</taxon>
        <taxon>Spermatophyta</taxon>
        <taxon>Magnoliopsida</taxon>
        <taxon>eudicotyledons</taxon>
        <taxon>Gunneridae</taxon>
        <taxon>Pentapetalae</taxon>
        <taxon>rosids</taxon>
        <taxon>fabids</taxon>
        <taxon>Rosales</taxon>
        <taxon>Rosaceae</taxon>
        <taxon>Amygdaloideae</taxon>
        <taxon>Maleae</taxon>
        <taxon>Malus</taxon>
    </lineage>
</organism>
<feature type="region of interest" description="Disordered" evidence="1">
    <location>
        <begin position="1"/>
        <end position="74"/>
    </location>
</feature>
<protein>
    <submittedName>
        <fullName evidence="2">Uncharacterized protein</fullName>
    </submittedName>
</protein>
<dbReference type="STRING" id="3750.A0A498HRY2"/>
<feature type="compositionally biased region" description="Basic residues" evidence="1">
    <location>
        <begin position="1"/>
        <end position="10"/>
    </location>
</feature>
<evidence type="ECO:0000313" key="2">
    <source>
        <dbReference type="EMBL" id="RXH74308.1"/>
    </source>
</evidence>
<comment type="caution">
    <text evidence="2">The sequence shown here is derived from an EMBL/GenBank/DDBJ whole genome shotgun (WGS) entry which is preliminary data.</text>
</comment>
<dbReference type="Proteomes" id="UP000290289">
    <property type="component" value="Chromosome 15"/>
</dbReference>
<dbReference type="AlphaFoldDB" id="A0A498HRY2"/>
<sequence length="107" mass="11461">MAGGRGRRRPNSNDSSNLNWSSGRRRASSSSSSKSKFRGGKNPSSSNKSATKSVAKAASGSKSDSRRSNVTAIGFQYPSVEFQEGFYSELRKGSDADKDMDESCPLV</sequence>